<dbReference type="GO" id="GO:0046872">
    <property type="term" value="F:metal ion binding"/>
    <property type="evidence" value="ECO:0007669"/>
    <property type="project" value="UniProtKB-KW"/>
</dbReference>
<dbReference type="SUPFAM" id="SSF56300">
    <property type="entry name" value="Metallo-dependent phosphatases"/>
    <property type="match status" value="1"/>
</dbReference>
<keyword evidence="2" id="KW-0479">Metal-binding</keyword>
<feature type="domain" description="Calcineurin-like phosphoesterase" evidence="3">
    <location>
        <begin position="1"/>
        <end position="200"/>
    </location>
</feature>
<dbReference type="NCBIfam" id="TIGR00040">
    <property type="entry name" value="yfcE"/>
    <property type="match status" value="1"/>
</dbReference>
<dbReference type="EC" id="3.1.4.-" evidence="2"/>
<dbReference type="GO" id="GO:0005737">
    <property type="term" value="C:cytoplasm"/>
    <property type="evidence" value="ECO:0007669"/>
    <property type="project" value="TreeGrafter"/>
</dbReference>
<evidence type="ECO:0000259" key="3">
    <source>
        <dbReference type="Pfam" id="PF12850"/>
    </source>
</evidence>
<protein>
    <recommendedName>
        <fullName evidence="2">Phosphoesterase</fullName>
        <ecNumber evidence="2">3.1.4.-</ecNumber>
    </recommendedName>
</protein>
<dbReference type="EMBL" id="DVJO01000032">
    <property type="protein sequence ID" value="HIS82255.1"/>
    <property type="molecule type" value="Genomic_DNA"/>
</dbReference>
<comment type="caution">
    <text evidence="4">The sequence shown here is derived from an EMBL/GenBank/DDBJ whole genome shotgun (WGS) entry which is preliminary data.</text>
</comment>
<proteinExistence type="inferred from homology"/>
<evidence type="ECO:0000256" key="1">
    <source>
        <dbReference type="ARBA" id="ARBA00008950"/>
    </source>
</evidence>
<organism evidence="4 5">
    <name type="scientific">Candidatus Scatenecus faecavium</name>
    <dbReference type="NCBI Taxonomy" id="2840915"/>
    <lineage>
        <taxon>Bacteria</taxon>
        <taxon>Candidatus Scatenecus</taxon>
    </lineage>
</organism>
<name>A0A9D1K2V4_9BACT</name>
<accession>A0A9D1K2V4</accession>
<gene>
    <name evidence="4" type="ORF">IAD41_01440</name>
</gene>
<dbReference type="PIRSF" id="PIRSF000883">
    <property type="entry name" value="Pesterase_MJ0912"/>
    <property type="match status" value="1"/>
</dbReference>
<evidence type="ECO:0000256" key="2">
    <source>
        <dbReference type="RuleBase" id="RU362039"/>
    </source>
</evidence>
<comment type="cofactor">
    <cofactor evidence="2">
        <name>a divalent metal cation</name>
        <dbReference type="ChEBI" id="CHEBI:60240"/>
    </cofactor>
</comment>
<reference evidence="4" key="1">
    <citation type="submission" date="2020-10" db="EMBL/GenBank/DDBJ databases">
        <authorList>
            <person name="Gilroy R."/>
        </authorList>
    </citation>
    <scope>NUCLEOTIDE SEQUENCE</scope>
    <source>
        <strain evidence="4">CHK152-2994</strain>
    </source>
</reference>
<dbReference type="InterPro" id="IPR024654">
    <property type="entry name" value="Calcineurin-like_PHP_lpxH"/>
</dbReference>
<dbReference type="InterPro" id="IPR029052">
    <property type="entry name" value="Metallo-depent_PP-like"/>
</dbReference>
<dbReference type="InterPro" id="IPR050126">
    <property type="entry name" value="Ap4A_hydrolase"/>
</dbReference>
<comment type="similarity">
    <text evidence="1 2">Belongs to the metallophosphoesterase superfamily. YfcE family.</text>
</comment>
<evidence type="ECO:0000313" key="4">
    <source>
        <dbReference type="EMBL" id="HIS82255.1"/>
    </source>
</evidence>
<dbReference type="InterPro" id="IPR011152">
    <property type="entry name" value="Pesterase_MJ0912"/>
</dbReference>
<reference evidence="4" key="2">
    <citation type="journal article" date="2021" name="PeerJ">
        <title>Extensive microbial diversity within the chicken gut microbiome revealed by metagenomics and culture.</title>
        <authorList>
            <person name="Gilroy R."/>
            <person name="Ravi A."/>
            <person name="Getino M."/>
            <person name="Pursley I."/>
            <person name="Horton D.L."/>
            <person name="Alikhan N.F."/>
            <person name="Baker D."/>
            <person name="Gharbi K."/>
            <person name="Hall N."/>
            <person name="Watson M."/>
            <person name="Adriaenssens E.M."/>
            <person name="Foster-Nyarko E."/>
            <person name="Jarju S."/>
            <person name="Secka A."/>
            <person name="Antonio M."/>
            <person name="Oren A."/>
            <person name="Chaudhuri R.R."/>
            <person name="La Ragione R."/>
            <person name="Hildebrand F."/>
            <person name="Pallen M.J."/>
        </authorList>
    </citation>
    <scope>NUCLEOTIDE SEQUENCE</scope>
    <source>
        <strain evidence="4">CHK152-2994</strain>
    </source>
</reference>
<dbReference type="AlphaFoldDB" id="A0A9D1K2V4"/>
<dbReference type="Gene3D" id="3.60.21.10">
    <property type="match status" value="1"/>
</dbReference>
<sequence length="244" mass="27179">MKVAVISDIHANMTALKTVLEDIKKQNCDKIFCLGDLAMAGPEPNETVDFIRSQKDWTVIQGNTDKMLAECTKELIENTKKVFPVMGKSLENDDKIITNENREYLKNLPAQKELTVEGVKILLVHGSPRRNNEDILPAMPLEKVEEIIAGTDADLILCGHTHRPAGYQTNSKQTVINDGSVGRPMTEDLKACYLILDIQNGGFEAEHRLLDYDREAAAEIVRKRGFDGAEDLAKLLTQPSPRHG</sequence>
<dbReference type="PANTHER" id="PTHR42850">
    <property type="entry name" value="METALLOPHOSPHOESTERASE"/>
    <property type="match status" value="1"/>
</dbReference>
<dbReference type="Pfam" id="PF12850">
    <property type="entry name" value="Metallophos_2"/>
    <property type="match status" value="1"/>
</dbReference>
<evidence type="ECO:0000313" key="5">
    <source>
        <dbReference type="Proteomes" id="UP000824139"/>
    </source>
</evidence>
<dbReference type="Proteomes" id="UP000824139">
    <property type="component" value="Unassembled WGS sequence"/>
</dbReference>
<dbReference type="GO" id="GO:0016791">
    <property type="term" value="F:phosphatase activity"/>
    <property type="evidence" value="ECO:0007669"/>
    <property type="project" value="TreeGrafter"/>
</dbReference>
<dbReference type="InterPro" id="IPR000979">
    <property type="entry name" value="Phosphodiesterase_MJ0936/Vps29"/>
</dbReference>
<dbReference type="PANTHER" id="PTHR42850:SF2">
    <property type="entry name" value="BLL5683 PROTEIN"/>
    <property type="match status" value="1"/>
</dbReference>